<sequence length="249" mass="28288">MFRNKLTALEHPTPDAPIDCSNRVQFANTVLWLEDQKIRHYKIEDREPLRAIGTPNWEKNWEAAYEQYKNDVGMMKVNGPVEELSWLLSYAVRLEYLDNVETFKSFTADRVNELNKPSKPTISSSNPFDNLNLVGGNFAACVEKLAKRLNHSTHVDPAITLEASARLIYEKLRPEALNQPKPEGKAFPIKESEQFMFADKNSDEAAKILRLLQIQSVRNVQTSVNENIVAIQEITADPKTDSKLGKVGF</sequence>
<dbReference type="Proteomes" id="UP001151699">
    <property type="component" value="Chromosome C"/>
</dbReference>
<proteinExistence type="predicted"/>
<keyword evidence="2" id="KW-1185">Reference proteome</keyword>
<dbReference type="PANTHER" id="PTHR15924">
    <property type="entry name" value="CLE"/>
    <property type="match status" value="1"/>
</dbReference>
<protein>
    <submittedName>
        <fullName evidence="1">RNA transcription, translation and transport factor protein</fullName>
    </submittedName>
</protein>
<comment type="caution">
    <text evidence="1">The sequence shown here is derived from an EMBL/GenBank/DDBJ whole genome shotgun (WGS) entry which is preliminary data.</text>
</comment>
<accession>A0A9Q0RWL3</accession>
<evidence type="ECO:0000313" key="2">
    <source>
        <dbReference type="Proteomes" id="UP001151699"/>
    </source>
</evidence>
<dbReference type="EMBL" id="WJQU01000004">
    <property type="protein sequence ID" value="KAJ6635141.1"/>
    <property type="molecule type" value="Genomic_DNA"/>
</dbReference>
<gene>
    <name evidence="1" type="primary">rtraf</name>
    <name evidence="1" type="ORF">Bhyg_13724</name>
</gene>
<evidence type="ECO:0000313" key="1">
    <source>
        <dbReference type="EMBL" id="KAJ6635141.1"/>
    </source>
</evidence>
<dbReference type="AlphaFoldDB" id="A0A9Q0RWL3"/>
<dbReference type="Pfam" id="PF10036">
    <property type="entry name" value="RLL"/>
    <property type="match status" value="1"/>
</dbReference>
<organism evidence="1 2">
    <name type="scientific">Pseudolycoriella hygida</name>
    <dbReference type="NCBI Taxonomy" id="35572"/>
    <lineage>
        <taxon>Eukaryota</taxon>
        <taxon>Metazoa</taxon>
        <taxon>Ecdysozoa</taxon>
        <taxon>Arthropoda</taxon>
        <taxon>Hexapoda</taxon>
        <taxon>Insecta</taxon>
        <taxon>Pterygota</taxon>
        <taxon>Neoptera</taxon>
        <taxon>Endopterygota</taxon>
        <taxon>Diptera</taxon>
        <taxon>Nematocera</taxon>
        <taxon>Sciaroidea</taxon>
        <taxon>Sciaridae</taxon>
        <taxon>Pseudolycoriella</taxon>
    </lineage>
</organism>
<name>A0A9Q0RWL3_9DIPT</name>
<dbReference type="InterPro" id="IPR019265">
    <property type="entry name" value="RTRAF"/>
</dbReference>
<dbReference type="OrthoDB" id="514167at2759"/>
<reference evidence="1" key="1">
    <citation type="submission" date="2022-07" db="EMBL/GenBank/DDBJ databases">
        <authorList>
            <person name="Trinca V."/>
            <person name="Uliana J.V.C."/>
            <person name="Torres T.T."/>
            <person name="Ward R.J."/>
            <person name="Monesi N."/>
        </authorList>
    </citation>
    <scope>NUCLEOTIDE SEQUENCE</scope>
    <source>
        <strain evidence="1">HSMRA1968</strain>
        <tissue evidence="1">Whole embryos</tissue>
    </source>
</reference>